<feature type="signal peptide" evidence="1">
    <location>
        <begin position="1"/>
        <end position="19"/>
    </location>
</feature>
<dbReference type="EMBL" id="OUUZ01000001">
    <property type="protein sequence ID" value="SPQ18097.1"/>
    <property type="molecule type" value="Genomic_DNA"/>
</dbReference>
<evidence type="ECO:0000256" key="1">
    <source>
        <dbReference type="SAM" id="SignalP"/>
    </source>
</evidence>
<sequence length="143" mass="13984">MQFKSIVAVLATGLSFVAAVEPDSTTTSTQTLTKTVTITQCNPTVTNCPARTSTTTTTTTSWSFPLYNSTSSVGPTASAPFIPSSSAPVVAPTVIPSSAGGQAPSANPTAPGSTAIPTGGAGSLFVQPALLLGAIGAGVALLA</sequence>
<evidence type="ECO:0000313" key="2">
    <source>
        <dbReference type="EMBL" id="SPQ18097.1"/>
    </source>
</evidence>
<gene>
    <name evidence="2" type="ORF">TT172_LOCUS516</name>
</gene>
<dbReference type="AlphaFoldDB" id="A0A3S4BEU8"/>
<proteinExistence type="predicted"/>
<reference evidence="2 3" key="1">
    <citation type="submission" date="2018-04" db="EMBL/GenBank/DDBJ databases">
        <authorList>
            <person name="Huttner S."/>
            <person name="Dainat J."/>
        </authorList>
    </citation>
    <scope>NUCLEOTIDE SEQUENCE [LARGE SCALE GENOMIC DNA]</scope>
</reference>
<evidence type="ECO:0000313" key="3">
    <source>
        <dbReference type="Proteomes" id="UP000289323"/>
    </source>
</evidence>
<protein>
    <submittedName>
        <fullName evidence="2">14fcb5d2-2364-4a3f-add8-e75531ce234b</fullName>
    </submittedName>
</protein>
<keyword evidence="1" id="KW-0732">Signal</keyword>
<accession>A0A3S4BEU8</accession>
<name>A0A3S4BEU8_9PEZI</name>
<organism evidence="2 3">
    <name type="scientific">Thermothielavioides terrestris</name>
    <dbReference type="NCBI Taxonomy" id="2587410"/>
    <lineage>
        <taxon>Eukaryota</taxon>
        <taxon>Fungi</taxon>
        <taxon>Dikarya</taxon>
        <taxon>Ascomycota</taxon>
        <taxon>Pezizomycotina</taxon>
        <taxon>Sordariomycetes</taxon>
        <taxon>Sordariomycetidae</taxon>
        <taxon>Sordariales</taxon>
        <taxon>Chaetomiaceae</taxon>
        <taxon>Thermothielavioides</taxon>
    </lineage>
</organism>
<feature type="chain" id="PRO_5018672469" evidence="1">
    <location>
        <begin position="20"/>
        <end position="143"/>
    </location>
</feature>
<dbReference type="Proteomes" id="UP000289323">
    <property type="component" value="Unassembled WGS sequence"/>
</dbReference>